<dbReference type="PANTHER" id="PTHR37017:SF11">
    <property type="entry name" value="ESTERASE_LIPASE_THIOESTERASE DOMAIN-CONTAINING PROTEIN"/>
    <property type="match status" value="1"/>
</dbReference>
<keyword evidence="3" id="KW-0378">Hydrolase</keyword>
<dbReference type="InterPro" id="IPR000073">
    <property type="entry name" value="AB_hydrolase_1"/>
</dbReference>
<evidence type="ECO:0000313" key="4">
    <source>
        <dbReference type="Proteomes" id="UP000594118"/>
    </source>
</evidence>
<protein>
    <submittedName>
        <fullName evidence="3">Alpha/beta fold hydrolase</fullName>
    </submittedName>
</protein>
<organism evidence="3 4">
    <name type="scientific">Pseudooceanicola spongiae</name>
    <dbReference type="NCBI Taxonomy" id="2613965"/>
    <lineage>
        <taxon>Bacteria</taxon>
        <taxon>Pseudomonadati</taxon>
        <taxon>Pseudomonadota</taxon>
        <taxon>Alphaproteobacteria</taxon>
        <taxon>Rhodobacterales</taxon>
        <taxon>Paracoccaceae</taxon>
        <taxon>Pseudooceanicola</taxon>
    </lineage>
</organism>
<keyword evidence="4" id="KW-1185">Reference proteome</keyword>
<dbReference type="Proteomes" id="UP000594118">
    <property type="component" value="Chromosome"/>
</dbReference>
<feature type="signal peptide" evidence="1">
    <location>
        <begin position="1"/>
        <end position="27"/>
    </location>
</feature>
<sequence>MQENSMTLSKTLLAAVSVASLAGAASAEPVRNVVLVHGAFADGSGWKPVAEILQADGYTVSVVQQPMTSVADDVAATNRILDGQSGPAVLVGHSYGGAVITEAGNHANVASLVYVAAFAPAEGDVLGAMSEGTPPASHSITATSDGFLLVDPAQFPADFAADVPAATAEFMAISQIPMNGQIWGTPIGAPAWQYKPSFAVLTTSDRMINPDLQRSMYARAGSDVTEIDASHSVFLSHPQDVADVIEAAAVAAGL</sequence>
<feature type="chain" id="PRO_5033027340" evidence="1">
    <location>
        <begin position="28"/>
        <end position="254"/>
    </location>
</feature>
<proteinExistence type="predicted"/>
<dbReference type="Gene3D" id="3.40.50.1820">
    <property type="entry name" value="alpha/beta hydrolase"/>
    <property type="match status" value="1"/>
</dbReference>
<evidence type="ECO:0000259" key="2">
    <source>
        <dbReference type="Pfam" id="PF12697"/>
    </source>
</evidence>
<name>A0A7L9WIZ0_9RHOB</name>
<dbReference type="InterPro" id="IPR052897">
    <property type="entry name" value="Sec-Metab_Biosynth_Hydrolase"/>
</dbReference>
<dbReference type="SUPFAM" id="SSF53474">
    <property type="entry name" value="alpha/beta-Hydrolases"/>
    <property type="match status" value="1"/>
</dbReference>
<dbReference type="AlphaFoldDB" id="A0A7L9WIZ0"/>
<dbReference type="InterPro" id="IPR029058">
    <property type="entry name" value="AB_hydrolase_fold"/>
</dbReference>
<evidence type="ECO:0000256" key="1">
    <source>
        <dbReference type="SAM" id="SignalP"/>
    </source>
</evidence>
<evidence type="ECO:0000313" key="3">
    <source>
        <dbReference type="EMBL" id="QOL79687.1"/>
    </source>
</evidence>
<dbReference type="Pfam" id="PF12697">
    <property type="entry name" value="Abhydrolase_6"/>
    <property type="match status" value="1"/>
</dbReference>
<keyword evidence="1" id="KW-0732">Signal</keyword>
<dbReference type="EMBL" id="CP045201">
    <property type="protein sequence ID" value="QOL79687.1"/>
    <property type="molecule type" value="Genomic_DNA"/>
</dbReference>
<dbReference type="GO" id="GO:0016787">
    <property type="term" value="F:hydrolase activity"/>
    <property type="evidence" value="ECO:0007669"/>
    <property type="project" value="UniProtKB-KW"/>
</dbReference>
<gene>
    <name evidence="3" type="ORF">F3W81_01940</name>
</gene>
<dbReference type="PANTHER" id="PTHR37017">
    <property type="entry name" value="AB HYDROLASE-1 DOMAIN-CONTAINING PROTEIN-RELATED"/>
    <property type="match status" value="1"/>
</dbReference>
<reference evidence="3 4" key="1">
    <citation type="submission" date="2019-10" db="EMBL/GenBank/DDBJ databases">
        <title>Pseudopuniceibacterium sp. HQ09 islated from Antarctica.</title>
        <authorList>
            <person name="Liao L."/>
            <person name="Su S."/>
            <person name="Chen B."/>
            <person name="Yu Y."/>
        </authorList>
    </citation>
    <scope>NUCLEOTIDE SEQUENCE [LARGE SCALE GENOMIC DNA]</scope>
    <source>
        <strain evidence="3 4">HQ09</strain>
    </source>
</reference>
<dbReference type="KEGG" id="pshq:F3W81_01940"/>
<accession>A0A7L9WIZ0</accession>
<feature type="domain" description="AB hydrolase-1" evidence="2">
    <location>
        <begin position="33"/>
        <end position="244"/>
    </location>
</feature>